<dbReference type="PANTHER" id="PTHR21040">
    <property type="entry name" value="BCDNA.GH04120"/>
    <property type="match status" value="1"/>
</dbReference>
<evidence type="ECO:0000313" key="6">
    <source>
        <dbReference type="Proteomes" id="UP001152795"/>
    </source>
</evidence>
<dbReference type="GO" id="GO:0004563">
    <property type="term" value="F:beta-N-acetylhexosaminidase activity"/>
    <property type="evidence" value="ECO:0007669"/>
    <property type="project" value="UniProtKB-EC"/>
</dbReference>
<dbReference type="InterPro" id="IPR015883">
    <property type="entry name" value="Glyco_hydro_20_cat"/>
</dbReference>
<dbReference type="SUPFAM" id="SSF51445">
    <property type="entry name" value="(Trans)glycosidases"/>
    <property type="match status" value="1"/>
</dbReference>
<dbReference type="AlphaFoldDB" id="A0A7D9DY17"/>
<dbReference type="CDD" id="cd06565">
    <property type="entry name" value="GH20_GcnA-like"/>
    <property type="match status" value="1"/>
</dbReference>
<dbReference type="Gene3D" id="3.20.20.80">
    <property type="entry name" value="Glycosidases"/>
    <property type="match status" value="1"/>
</dbReference>
<sequence length="469" mass="53963">MTAFQGQKLIHFDLKGAAPKLEYLLRLIPLLREWGATGILIEYEDMFPYKDQLQVIPKPFCYTLNDIHRLQQAAENENLTFIPLVQTFGHMEFVLKHAKFESLRETVSNPMSVCPLHKAALNLVKSLVEQLVEAHEDLKYLHIGGDEVFNLGTCPTCQASTMSKQQLFRSHMIPLLKYIKTKWPSISLLMWHDMIAEYSIEELQPFGNLIEPMAWGYVDDISSYFPKDMFGRFGQVFDNIWVASSFKGSSGPTADYVPLEHHVANHLSWLQLISNLPETTRCKISGIAITGWSRYDHYATLCELFVPAIPSLVLCLAILENGHLTNEIEELVAQQLGFTSTRSLKPIVTDPYAEFEKGCFPGADLFSYVAYLEKAKFFLKRTNFQMKGWLTQWHQKSKLVNTAHIEHARWLCDVALKNLSFIRAHVRECLREIYHEETVEEWLDVKVEVRIRKGNGYLEILNNFNLKGT</sequence>
<proteinExistence type="inferred from homology"/>
<comment type="similarity">
    <text evidence="2">Belongs to the glycosyl hydrolase 20 family.</text>
</comment>
<evidence type="ECO:0000256" key="3">
    <source>
        <dbReference type="ARBA" id="ARBA00012663"/>
    </source>
</evidence>
<accession>A0A7D9DY17</accession>
<protein>
    <recommendedName>
        <fullName evidence="3">beta-N-acetylhexosaminidase</fullName>
        <ecNumber evidence="3">3.2.1.52</ecNumber>
    </recommendedName>
</protein>
<dbReference type="InterPro" id="IPR017853">
    <property type="entry name" value="GH"/>
</dbReference>
<evidence type="ECO:0000256" key="1">
    <source>
        <dbReference type="ARBA" id="ARBA00001231"/>
    </source>
</evidence>
<dbReference type="Pfam" id="PF00728">
    <property type="entry name" value="Glyco_hydro_20"/>
    <property type="match status" value="1"/>
</dbReference>
<evidence type="ECO:0000313" key="5">
    <source>
        <dbReference type="EMBL" id="CAB3994137.1"/>
    </source>
</evidence>
<organism evidence="5 6">
    <name type="scientific">Paramuricea clavata</name>
    <name type="common">Red gorgonian</name>
    <name type="synonym">Violescent sea-whip</name>
    <dbReference type="NCBI Taxonomy" id="317549"/>
    <lineage>
        <taxon>Eukaryota</taxon>
        <taxon>Metazoa</taxon>
        <taxon>Cnidaria</taxon>
        <taxon>Anthozoa</taxon>
        <taxon>Octocorallia</taxon>
        <taxon>Malacalcyonacea</taxon>
        <taxon>Plexauridae</taxon>
        <taxon>Paramuricea</taxon>
    </lineage>
</organism>
<evidence type="ECO:0000256" key="2">
    <source>
        <dbReference type="ARBA" id="ARBA00006285"/>
    </source>
</evidence>
<name>A0A7D9DY17_PARCT</name>
<dbReference type="InterPro" id="IPR038901">
    <property type="entry name" value="HEXDC-like"/>
</dbReference>
<reference evidence="5" key="1">
    <citation type="submission" date="2020-04" db="EMBL/GenBank/DDBJ databases">
        <authorList>
            <person name="Alioto T."/>
            <person name="Alioto T."/>
            <person name="Gomez Garrido J."/>
        </authorList>
    </citation>
    <scope>NUCLEOTIDE SEQUENCE</scope>
    <source>
        <strain evidence="5">A484AB</strain>
    </source>
</reference>
<dbReference type="EC" id="3.2.1.52" evidence="3"/>
<comment type="catalytic activity">
    <reaction evidence="1">
        <text>Hydrolysis of terminal non-reducing N-acetyl-D-hexosamine residues in N-acetyl-beta-D-hexosaminides.</text>
        <dbReference type="EC" id="3.2.1.52"/>
    </reaction>
</comment>
<dbReference type="Proteomes" id="UP001152795">
    <property type="component" value="Unassembled WGS sequence"/>
</dbReference>
<dbReference type="OrthoDB" id="47475at2759"/>
<gene>
    <name evidence="5" type="ORF">PACLA_8A012164</name>
</gene>
<keyword evidence="6" id="KW-1185">Reference proteome</keyword>
<comment type="caution">
    <text evidence="5">The sequence shown here is derived from an EMBL/GenBank/DDBJ whole genome shotgun (WGS) entry which is preliminary data.</text>
</comment>
<keyword evidence="4" id="KW-0378">Hydrolase</keyword>
<dbReference type="GO" id="GO:0005975">
    <property type="term" value="P:carbohydrate metabolic process"/>
    <property type="evidence" value="ECO:0007669"/>
    <property type="project" value="InterPro"/>
</dbReference>
<evidence type="ECO:0000256" key="4">
    <source>
        <dbReference type="ARBA" id="ARBA00022801"/>
    </source>
</evidence>
<dbReference type="PANTHER" id="PTHR21040:SF8">
    <property type="entry name" value="BCDNA.GH04120"/>
    <property type="match status" value="1"/>
</dbReference>
<dbReference type="EMBL" id="CACRXK020002398">
    <property type="protein sequence ID" value="CAB3994137.1"/>
    <property type="molecule type" value="Genomic_DNA"/>
</dbReference>